<sequence length="190" mass="20632">MLRPAFAGSPAFSRSSVGSAGGGAGKGRGAGRARVFPLQLKVLQALLAFVPFLGWESVNRGLEMNRRVLGPPFNFFVCFFNDQSRVNSKCCTPRLGGKENPRAACNLVPANRVSRRQSLRSLFRPAPALQLFGFAPSGILSLTVKPGFRPASLNGPRKMCKQGLSPRWRKRSPPELPATWNNRVPSLACP</sequence>
<organism evidence="1 2">
    <name type="scientific">Rangifer tarandus platyrhynchus</name>
    <name type="common">Svalbard reindeer</name>
    <dbReference type="NCBI Taxonomy" id="3082113"/>
    <lineage>
        <taxon>Eukaryota</taxon>
        <taxon>Metazoa</taxon>
        <taxon>Chordata</taxon>
        <taxon>Craniata</taxon>
        <taxon>Vertebrata</taxon>
        <taxon>Euteleostomi</taxon>
        <taxon>Mammalia</taxon>
        <taxon>Eutheria</taxon>
        <taxon>Laurasiatheria</taxon>
        <taxon>Artiodactyla</taxon>
        <taxon>Ruminantia</taxon>
        <taxon>Pecora</taxon>
        <taxon>Cervidae</taxon>
        <taxon>Odocoileinae</taxon>
        <taxon>Rangifer</taxon>
    </lineage>
</organism>
<evidence type="ECO:0000313" key="2">
    <source>
        <dbReference type="Proteomes" id="UP001162501"/>
    </source>
</evidence>
<evidence type="ECO:0000313" key="1">
    <source>
        <dbReference type="EMBL" id="CAN0552048.1"/>
    </source>
</evidence>
<dbReference type="EMBL" id="OX596091">
    <property type="protein sequence ID" value="CAN0552048.1"/>
    <property type="molecule type" value="Genomic_DNA"/>
</dbReference>
<protein>
    <submittedName>
        <fullName evidence="1">Uncharacterized protein</fullName>
    </submittedName>
</protein>
<reference evidence="1" key="2">
    <citation type="submission" date="2025-03" db="EMBL/GenBank/DDBJ databases">
        <authorList>
            <consortium name="ELIXIR-Norway"/>
            <consortium name="Elixir Norway"/>
        </authorList>
    </citation>
    <scope>NUCLEOTIDE SEQUENCE</scope>
</reference>
<name>A0AC60A368_RANTA</name>
<reference evidence="1" key="1">
    <citation type="submission" date="2023-05" db="EMBL/GenBank/DDBJ databases">
        <authorList>
            <consortium name="ELIXIR-Norway"/>
        </authorList>
    </citation>
    <scope>NUCLEOTIDE SEQUENCE</scope>
</reference>
<gene>
    <name evidence="1" type="ORF">MRATA1EN22A_LOCUS26341</name>
</gene>
<proteinExistence type="predicted"/>
<accession>A0AC60A368</accession>
<dbReference type="Proteomes" id="UP001162501">
    <property type="component" value="Chromosome 7"/>
</dbReference>